<dbReference type="OrthoDB" id="10261556at2759"/>
<proteinExistence type="inferred from homology"/>
<comment type="catalytic activity">
    <reaction evidence="6">
        <text>Couples ATP hydrolysis with the unwinding of duplex DNA by translocating in the 3'-5' direction.</text>
        <dbReference type="EC" id="5.6.2.4"/>
    </reaction>
</comment>
<dbReference type="GO" id="GO:0043138">
    <property type="term" value="F:3'-5' DNA helicase activity"/>
    <property type="evidence" value="ECO:0007669"/>
    <property type="project" value="UniProtKB-EC"/>
</dbReference>
<evidence type="ECO:0000256" key="3">
    <source>
        <dbReference type="ARBA" id="ARBA00022801"/>
    </source>
</evidence>
<dbReference type="InterPro" id="IPR011545">
    <property type="entry name" value="DEAD/DEAH_box_helicase_dom"/>
</dbReference>
<dbReference type="PANTHER" id="PTHR13710">
    <property type="entry name" value="DNA HELICASE RECQ FAMILY MEMBER"/>
    <property type="match status" value="1"/>
</dbReference>
<feature type="compositionally biased region" description="Acidic residues" evidence="8">
    <location>
        <begin position="392"/>
        <end position="401"/>
    </location>
</feature>
<feature type="region of interest" description="Disordered" evidence="8">
    <location>
        <begin position="1"/>
        <end position="28"/>
    </location>
</feature>
<evidence type="ECO:0000256" key="1">
    <source>
        <dbReference type="ARBA" id="ARBA00005446"/>
    </source>
</evidence>
<keyword evidence="2" id="KW-0547">Nucleotide-binding</keyword>
<dbReference type="GO" id="GO:0005634">
    <property type="term" value="C:nucleus"/>
    <property type="evidence" value="ECO:0007669"/>
    <property type="project" value="TreeGrafter"/>
</dbReference>
<dbReference type="PROSITE" id="PS51192">
    <property type="entry name" value="HELICASE_ATP_BIND_1"/>
    <property type="match status" value="1"/>
</dbReference>
<dbReference type="Gene3D" id="3.40.50.300">
    <property type="entry name" value="P-loop containing nucleotide triphosphate hydrolases"/>
    <property type="match status" value="2"/>
</dbReference>
<evidence type="ECO:0000313" key="11">
    <source>
        <dbReference type="EMBL" id="TPX38018.1"/>
    </source>
</evidence>
<dbReference type="InterPro" id="IPR027417">
    <property type="entry name" value="P-loop_NTPase"/>
</dbReference>
<accession>A0A507CF81</accession>
<name>A0A507CF81_9FUNG</name>
<dbReference type="InterPro" id="IPR014001">
    <property type="entry name" value="Helicase_ATP-bd"/>
</dbReference>
<keyword evidence="12" id="KW-1185">Reference proteome</keyword>
<dbReference type="EC" id="5.6.2.4" evidence="7"/>
<feature type="domain" description="Helicase ATP-binding" evidence="9">
    <location>
        <begin position="629"/>
        <end position="806"/>
    </location>
</feature>
<dbReference type="Proteomes" id="UP000319731">
    <property type="component" value="Unassembled WGS sequence"/>
</dbReference>
<evidence type="ECO:0000313" key="12">
    <source>
        <dbReference type="Proteomes" id="UP000319731"/>
    </source>
</evidence>
<dbReference type="GO" id="GO:0000724">
    <property type="term" value="P:double-strand break repair via homologous recombination"/>
    <property type="evidence" value="ECO:0007669"/>
    <property type="project" value="TreeGrafter"/>
</dbReference>
<comment type="similarity">
    <text evidence="1">Belongs to the helicase family. RecQ subfamily.</text>
</comment>
<feature type="compositionally biased region" description="Polar residues" evidence="8">
    <location>
        <begin position="125"/>
        <end position="141"/>
    </location>
</feature>
<dbReference type="GO" id="GO:0005524">
    <property type="term" value="F:ATP binding"/>
    <property type="evidence" value="ECO:0007669"/>
    <property type="project" value="UniProtKB-KW"/>
</dbReference>
<evidence type="ECO:0000256" key="4">
    <source>
        <dbReference type="ARBA" id="ARBA00022806"/>
    </source>
</evidence>
<comment type="caution">
    <text evidence="11">The sequence shown here is derived from an EMBL/GenBank/DDBJ whole genome shotgun (WGS) entry which is preliminary data.</text>
</comment>
<dbReference type="Gene3D" id="1.10.10.1460">
    <property type="match status" value="1"/>
</dbReference>
<dbReference type="PROSITE" id="PS51194">
    <property type="entry name" value="HELICASE_CTER"/>
    <property type="match status" value="1"/>
</dbReference>
<dbReference type="GO" id="GO:0016787">
    <property type="term" value="F:hydrolase activity"/>
    <property type="evidence" value="ECO:0007669"/>
    <property type="project" value="UniProtKB-KW"/>
</dbReference>
<dbReference type="Pfam" id="PF00271">
    <property type="entry name" value="Helicase_C"/>
    <property type="match status" value="1"/>
</dbReference>
<dbReference type="GO" id="GO:0005694">
    <property type="term" value="C:chromosome"/>
    <property type="evidence" value="ECO:0007669"/>
    <property type="project" value="TreeGrafter"/>
</dbReference>
<dbReference type="GO" id="GO:0003676">
    <property type="term" value="F:nucleic acid binding"/>
    <property type="evidence" value="ECO:0007669"/>
    <property type="project" value="InterPro"/>
</dbReference>
<feature type="domain" description="Helicase C-terminal" evidence="10">
    <location>
        <begin position="839"/>
        <end position="993"/>
    </location>
</feature>
<sequence length="1307" mass="146450">MLGNQPISSSDHHAGKPEQTPTEHEAEKLKIKLNDWERRFQARHKRAPTKDDVVQTEEVHNAYRRYAKLKKLIMKERQKKEAQDNHHHEFPLPNTTTIPAGRAAHEAAARSDSPSSKRKRATPSKPATVTRITTISRSLNTGAGDDENDDDDDEEIDPTPIKRIRTGFVNSLASTLADTRENEHKSLKDQLPQPLVADNSQQRISVFSRALNKLNSLQLSKSDVAGDDKGAEYDVETDDQSTARYYVERLLHQNGITRKKPTYEPISNRTTSLFRALSKPSLARSATLAQPEDSDAVVAPNSLLHGAFRRYSSLSTTNNKLLPKYTYPDPKQFKADAQTVIPERDEQILDVAHDAVEDSRDDGDIQEQPNQEDDETFEDDSVTPEKPKEADAATDEDDDDAVVLRKKGKRPKRIVSSDESDEDESEADEASEDHGGSDDSQKARKSSSRKGKASDDYKEPTQKRKSTKGTSKKEADPKKAKEPKEPKAKSSKLKTQVVPSKFARFNNRSRGGAFRTGGFRGGGFRGFGKSGFRRPSTNFSAHHEKRCAAQDEDFDDYAGPSAAPATYVPTSIPELDILAADDEEGDEICTVASKFMEDPTCTGVRVNLTRALTSFTGLDSFRHGQLEAIKRVLECRSTLVVLPTGTGKSLCYLLPSYVLKRLKQAKTGFTLVVVPTISLLQDQLRRIPVALSGETLSGNTSALTIESVSQLFEKGTDILFVTPERLQTQIWKDVVSSQGLPPVWLTCVDEAHCLSEWSHNFRQSYLYLKSTIMTELECSCILGLTATATARTRRAVCRMLELSEEDCVMTDRVLPDNLRLTATLITEADDRDALLLGLLKTPVFARMNSIIIYVMYQNQADRLSQYLRVRSLSVDAYHAGLDDATRTQVQRKFMAGQLRIVIATVAFGLGLDKSDVRGIIHYSLPRSTENYVQECGRAGRDGLESVCHAFVSKDDYIRLRSFAYSEGVDQPTIWRFLSKILSDDTDEPQKKRKGVDGVSRVALDIAELERSFDVKETVLRTLLTYIDLAPNSPIKLYADMPARYTLNFGGQLSQLAENDSFVDKILSTSAKVANSLTIETVKICHEAKTTPAELHRHLWDLQKKKALTFTSESPSFCIGVSDAWPRMDEEKRDVILNGLRESLDKSTKQLEIAKVVKVDLLYEQLYKSATSTIYEHAAFYNIGAPIREDSLESEREAALRACISTYFMADEKKIVLTGIKDPELAEKAKEQKKAMELDIRIFVNQNFDLLTTGRCVARIFHGLGSPRFPPLEWSRNKQWNAYSFMNFADIAKIGQNEIELVRTRRNQ</sequence>
<dbReference type="GO" id="GO:0009378">
    <property type="term" value="F:four-way junction helicase activity"/>
    <property type="evidence" value="ECO:0007669"/>
    <property type="project" value="TreeGrafter"/>
</dbReference>
<protein>
    <recommendedName>
        <fullName evidence="7">DNA 3'-5' helicase</fullName>
        <ecNumber evidence="7">5.6.2.4</ecNumber>
    </recommendedName>
</protein>
<dbReference type="RefSeq" id="XP_031027733.1">
    <property type="nucleotide sequence ID" value="XM_031166324.1"/>
</dbReference>
<evidence type="ECO:0000256" key="6">
    <source>
        <dbReference type="ARBA" id="ARBA00034617"/>
    </source>
</evidence>
<keyword evidence="3" id="KW-0378">Hydrolase</keyword>
<keyword evidence="5" id="KW-0067">ATP-binding</keyword>
<dbReference type="NCBIfam" id="TIGR00614">
    <property type="entry name" value="recQ_fam"/>
    <property type="match status" value="1"/>
</dbReference>
<organism evidence="11 12">
    <name type="scientific">Synchytrium microbalum</name>
    <dbReference type="NCBI Taxonomy" id="1806994"/>
    <lineage>
        <taxon>Eukaryota</taxon>
        <taxon>Fungi</taxon>
        <taxon>Fungi incertae sedis</taxon>
        <taxon>Chytridiomycota</taxon>
        <taxon>Chytridiomycota incertae sedis</taxon>
        <taxon>Chytridiomycetes</taxon>
        <taxon>Synchytriales</taxon>
        <taxon>Synchytriaceae</taxon>
        <taxon>Synchytrium</taxon>
    </lineage>
</organism>
<feature type="region of interest" description="Disordered" evidence="8">
    <location>
        <begin position="357"/>
        <end position="496"/>
    </location>
</feature>
<gene>
    <name evidence="11" type="ORF">SmJEL517_g00395</name>
</gene>
<evidence type="ECO:0000256" key="7">
    <source>
        <dbReference type="ARBA" id="ARBA00034808"/>
    </source>
</evidence>
<feature type="compositionally biased region" description="Basic and acidic residues" evidence="8">
    <location>
        <begin position="432"/>
        <end position="442"/>
    </location>
</feature>
<keyword evidence="4" id="KW-0347">Helicase</keyword>
<feature type="compositionally biased region" description="Acidic residues" evidence="8">
    <location>
        <begin position="144"/>
        <end position="157"/>
    </location>
</feature>
<dbReference type="EMBL" id="QEAO01000001">
    <property type="protein sequence ID" value="TPX38018.1"/>
    <property type="molecule type" value="Genomic_DNA"/>
</dbReference>
<evidence type="ECO:0000259" key="10">
    <source>
        <dbReference type="PROSITE" id="PS51194"/>
    </source>
</evidence>
<dbReference type="PANTHER" id="PTHR13710:SF108">
    <property type="entry name" value="ATP-DEPENDENT DNA HELICASE Q4"/>
    <property type="match status" value="1"/>
</dbReference>
<feature type="compositionally biased region" description="Acidic residues" evidence="8">
    <location>
        <begin position="418"/>
        <end position="431"/>
    </location>
</feature>
<evidence type="ECO:0000259" key="9">
    <source>
        <dbReference type="PROSITE" id="PS51192"/>
    </source>
</evidence>
<dbReference type="SUPFAM" id="SSF52540">
    <property type="entry name" value="P-loop containing nucleoside triphosphate hydrolases"/>
    <property type="match status" value="2"/>
</dbReference>
<evidence type="ECO:0000256" key="2">
    <source>
        <dbReference type="ARBA" id="ARBA00022741"/>
    </source>
</evidence>
<dbReference type="GO" id="GO:0005737">
    <property type="term" value="C:cytoplasm"/>
    <property type="evidence" value="ECO:0007669"/>
    <property type="project" value="TreeGrafter"/>
</dbReference>
<feature type="compositionally biased region" description="Basic and acidic residues" evidence="8">
    <location>
        <begin position="452"/>
        <end position="462"/>
    </location>
</feature>
<dbReference type="STRING" id="1806994.A0A507CF81"/>
<dbReference type="SMART" id="SM00490">
    <property type="entry name" value="HELICc"/>
    <property type="match status" value="1"/>
</dbReference>
<evidence type="ECO:0000256" key="8">
    <source>
        <dbReference type="SAM" id="MobiDB-lite"/>
    </source>
</evidence>
<dbReference type="SMART" id="SM00487">
    <property type="entry name" value="DEXDc"/>
    <property type="match status" value="1"/>
</dbReference>
<reference evidence="11 12" key="1">
    <citation type="journal article" date="2019" name="Sci. Rep.">
        <title>Comparative genomics of chytrid fungi reveal insights into the obligate biotrophic and pathogenic lifestyle of Synchytrium endobioticum.</title>
        <authorList>
            <person name="van de Vossenberg B.T.L.H."/>
            <person name="Warris S."/>
            <person name="Nguyen H.D.T."/>
            <person name="van Gent-Pelzer M.P.E."/>
            <person name="Joly D.L."/>
            <person name="van de Geest H.C."/>
            <person name="Bonants P.J.M."/>
            <person name="Smith D.S."/>
            <person name="Levesque C.A."/>
            <person name="van der Lee T.A.J."/>
        </authorList>
    </citation>
    <scope>NUCLEOTIDE SEQUENCE [LARGE SCALE GENOMIC DNA]</scope>
    <source>
        <strain evidence="11 12">JEL517</strain>
    </source>
</reference>
<feature type="compositionally biased region" description="Basic and acidic residues" evidence="8">
    <location>
        <begin position="74"/>
        <end position="90"/>
    </location>
</feature>
<evidence type="ECO:0000256" key="5">
    <source>
        <dbReference type="ARBA" id="ARBA00022840"/>
    </source>
</evidence>
<dbReference type="Pfam" id="PF00270">
    <property type="entry name" value="DEAD"/>
    <property type="match status" value="1"/>
</dbReference>
<dbReference type="InterPro" id="IPR004589">
    <property type="entry name" value="DNA_helicase_ATP-dep_RecQ"/>
</dbReference>
<feature type="compositionally biased region" description="Basic residues" evidence="8">
    <location>
        <begin position="404"/>
        <end position="413"/>
    </location>
</feature>
<dbReference type="CDD" id="cd22289">
    <property type="entry name" value="RecQL4_SLD2_NTD"/>
    <property type="match status" value="1"/>
</dbReference>
<feature type="compositionally biased region" description="Basic and acidic residues" evidence="8">
    <location>
        <begin position="471"/>
        <end position="488"/>
    </location>
</feature>
<feature type="region of interest" description="Disordered" evidence="8">
    <location>
        <begin position="74"/>
        <end position="163"/>
    </location>
</feature>
<feature type="compositionally biased region" description="Basic and acidic residues" evidence="8">
    <location>
        <begin position="10"/>
        <end position="28"/>
    </location>
</feature>
<dbReference type="GeneID" id="42001621"/>
<feature type="compositionally biased region" description="Acidic residues" evidence="8">
    <location>
        <begin position="359"/>
        <end position="382"/>
    </location>
</feature>
<dbReference type="InterPro" id="IPR001650">
    <property type="entry name" value="Helicase_C-like"/>
</dbReference>